<evidence type="ECO:0000313" key="1">
    <source>
        <dbReference type="EMBL" id="KAF2847918.1"/>
    </source>
</evidence>
<sequence length="76" mass="8417">MYVVLRLRYFTVPTIAFTPNIAASSACDSLTSDREAWFSKCLIRIPPASIIVQRLNKALLAKHHLASLFAQANRAG</sequence>
<dbReference type="Proteomes" id="UP000799423">
    <property type="component" value="Unassembled WGS sequence"/>
</dbReference>
<proteinExistence type="predicted"/>
<dbReference type="PROSITE" id="PS51257">
    <property type="entry name" value="PROKAR_LIPOPROTEIN"/>
    <property type="match status" value="1"/>
</dbReference>
<organism evidence="1 2">
    <name type="scientific">Plenodomus tracheiphilus IPT5</name>
    <dbReference type="NCBI Taxonomy" id="1408161"/>
    <lineage>
        <taxon>Eukaryota</taxon>
        <taxon>Fungi</taxon>
        <taxon>Dikarya</taxon>
        <taxon>Ascomycota</taxon>
        <taxon>Pezizomycotina</taxon>
        <taxon>Dothideomycetes</taxon>
        <taxon>Pleosporomycetidae</taxon>
        <taxon>Pleosporales</taxon>
        <taxon>Pleosporineae</taxon>
        <taxon>Leptosphaeriaceae</taxon>
        <taxon>Plenodomus</taxon>
    </lineage>
</organism>
<keyword evidence="2" id="KW-1185">Reference proteome</keyword>
<name>A0A6A7B0H4_9PLEO</name>
<dbReference type="EMBL" id="MU006322">
    <property type="protein sequence ID" value="KAF2847918.1"/>
    <property type="molecule type" value="Genomic_DNA"/>
</dbReference>
<accession>A0A6A7B0H4</accession>
<gene>
    <name evidence="1" type="ORF">T440DRAFT_470722</name>
</gene>
<dbReference type="AlphaFoldDB" id="A0A6A7B0H4"/>
<evidence type="ECO:0000313" key="2">
    <source>
        <dbReference type="Proteomes" id="UP000799423"/>
    </source>
</evidence>
<protein>
    <submittedName>
        <fullName evidence="1">Uncharacterized protein</fullName>
    </submittedName>
</protein>
<reference evidence="1" key="1">
    <citation type="submission" date="2020-01" db="EMBL/GenBank/DDBJ databases">
        <authorList>
            <consortium name="DOE Joint Genome Institute"/>
            <person name="Haridas S."/>
            <person name="Albert R."/>
            <person name="Binder M."/>
            <person name="Bloem J."/>
            <person name="Labutti K."/>
            <person name="Salamov A."/>
            <person name="Andreopoulos B."/>
            <person name="Baker S.E."/>
            <person name="Barry K."/>
            <person name="Bills G."/>
            <person name="Bluhm B.H."/>
            <person name="Cannon C."/>
            <person name="Castanera R."/>
            <person name="Culley D.E."/>
            <person name="Daum C."/>
            <person name="Ezra D."/>
            <person name="Gonzalez J.B."/>
            <person name="Henrissat B."/>
            <person name="Kuo A."/>
            <person name="Liang C."/>
            <person name="Lipzen A."/>
            <person name="Lutzoni F."/>
            <person name="Magnuson J."/>
            <person name="Mondo S."/>
            <person name="Nolan M."/>
            <person name="Ohm R."/>
            <person name="Pangilinan J."/>
            <person name="Park H.-J."/>
            <person name="Ramirez L."/>
            <person name="Alfaro M."/>
            <person name="Sun H."/>
            <person name="Tritt A."/>
            <person name="Yoshinaga Y."/>
            <person name="Zwiers L.-H."/>
            <person name="Turgeon B.G."/>
            <person name="Goodwin S.B."/>
            <person name="Spatafora J.W."/>
            <person name="Crous P.W."/>
            <person name="Grigoriev I.V."/>
        </authorList>
    </citation>
    <scope>NUCLEOTIDE SEQUENCE</scope>
    <source>
        <strain evidence="1">IPT5</strain>
    </source>
</reference>